<protein>
    <submittedName>
        <fullName evidence="2">Sortase family protein</fullName>
    </submittedName>
</protein>
<organism evidence="2 3">
    <name type="scientific">Aneurinibacillus soli</name>
    <dbReference type="NCBI Taxonomy" id="1500254"/>
    <lineage>
        <taxon>Bacteria</taxon>
        <taxon>Bacillati</taxon>
        <taxon>Bacillota</taxon>
        <taxon>Bacilli</taxon>
        <taxon>Bacillales</taxon>
        <taxon>Paenibacillaceae</taxon>
        <taxon>Aneurinibacillus group</taxon>
        <taxon>Aneurinibacillus</taxon>
    </lineage>
</organism>
<sequence>MRILICLLLATFFFFPCSTVDAHTSKAFIPVRIEIPQIKLKAAVEPVPVLANGQMGVPTSFEKVGVLMPWTNPGEPGNAVIAGHFDHYTGPAVFYHLRKLKRGDKIFLYNRKNDKLVFIVKDVESFMTKKAPLKRIFGPSSTAQLNLITCSGKFNKKTHEHAQRLVVFAEISP</sequence>
<dbReference type="Gene3D" id="2.40.260.10">
    <property type="entry name" value="Sortase"/>
    <property type="match status" value="1"/>
</dbReference>
<dbReference type="Pfam" id="PF04203">
    <property type="entry name" value="Sortase"/>
    <property type="match status" value="1"/>
</dbReference>
<evidence type="ECO:0000313" key="3">
    <source>
        <dbReference type="Proteomes" id="UP000217696"/>
    </source>
</evidence>
<dbReference type="SUPFAM" id="SSF63817">
    <property type="entry name" value="Sortase"/>
    <property type="match status" value="1"/>
</dbReference>
<dbReference type="InterPro" id="IPR042001">
    <property type="entry name" value="Sortase_F"/>
</dbReference>
<dbReference type="CDD" id="cd05829">
    <property type="entry name" value="Sortase_F"/>
    <property type="match status" value="1"/>
</dbReference>
<accession>A0A0U4NA95</accession>
<dbReference type="Proteomes" id="UP000217696">
    <property type="component" value="Chromosome"/>
</dbReference>
<dbReference type="OrthoDB" id="525039at2"/>
<proteinExistence type="predicted"/>
<dbReference type="AlphaFoldDB" id="A0A0U4NA95"/>
<dbReference type="InterPro" id="IPR023365">
    <property type="entry name" value="Sortase_dom-sf"/>
</dbReference>
<name>A0A0U4NA95_9BACL</name>
<gene>
    <name evidence="2" type="ORF">CB4_00092</name>
</gene>
<keyword evidence="1" id="KW-0378">Hydrolase</keyword>
<dbReference type="GO" id="GO:0016787">
    <property type="term" value="F:hydrolase activity"/>
    <property type="evidence" value="ECO:0007669"/>
    <property type="project" value="UniProtKB-KW"/>
</dbReference>
<reference evidence="2 3" key="1">
    <citation type="submission" date="2015-12" db="EMBL/GenBank/DDBJ databases">
        <title>Genome sequence of Aneurinibacillus soli.</title>
        <authorList>
            <person name="Lee J.S."/>
            <person name="Lee K.C."/>
            <person name="Kim K.K."/>
            <person name="Lee B.W."/>
        </authorList>
    </citation>
    <scope>NUCLEOTIDE SEQUENCE [LARGE SCALE GENOMIC DNA]</scope>
    <source>
        <strain evidence="2 3">CB4</strain>
    </source>
</reference>
<dbReference type="InterPro" id="IPR005754">
    <property type="entry name" value="Sortase"/>
</dbReference>
<dbReference type="KEGG" id="asoc:CB4_00092"/>
<keyword evidence="3" id="KW-1185">Reference proteome</keyword>
<dbReference type="EMBL" id="AP017312">
    <property type="protein sequence ID" value="BAU26020.1"/>
    <property type="molecule type" value="Genomic_DNA"/>
</dbReference>
<evidence type="ECO:0000313" key="2">
    <source>
        <dbReference type="EMBL" id="BAU26020.1"/>
    </source>
</evidence>
<evidence type="ECO:0000256" key="1">
    <source>
        <dbReference type="ARBA" id="ARBA00022801"/>
    </source>
</evidence>
<dbReference type="RefSeq" id="WP_096463105.1">
    <property type="nucleotide sequence ID" value="NZ_AP017312.1"/>
</dbReference>